<keyword evidence="3" id="KW-1185">Reference proteome</keyword>
<dbReference type="PANTHER" id="PTHR35870:SF1">
    <property type="entry name" value="PROTEIN, PUTATIVE (AFU_ORTHOLOGUE AFUA_5G03330)-RELATED"/>
    <property type="match status" value="1"/>
</dbReference>
<gene>
    <name evidence="2" type="ORF">AAFC00_003639</name>
</gene>
<dbReference type="Pfam" id="PF14027">
    <property type="entry name" value="Questin_oxidase"/>
    <property type="match status" value="1"/>
</dbReference>
<dbReference type="GeneID" id="95977340"/>
<proteinExistence type="predicted"/>
<keyword evidence="1" id="KW-0560">Oxidoreductase</keyword>
<accession>A0ABR3PF20</accession>
<evidence type="ECO:0000256" key="1">
    <source>
        <dbReference type="ARBA" id="ARBA00023002"/>
    </source>
</evidence>
<dbReference type="InterPro" id="IPR025337">
    <property type="entry name" value="Questin_oxidase-like"/>
</dbReference>
<dbReference type="EMBL" id="JBFMKM010000008">
    <property type="protein sequence ID" value="KAL1304685.1"/>
    <property type="molecule type" value="Genomic_DNA"/>
</dbReference>
<dbReference type="PANTHER" id="PTHR35870">
    <property type="entry name" value="PROTEIN, PUTATIVE (AFU_ORTHOLOGUE AFUA_5G03330)-RELATED"/>
    <property type="match status" value="1"/>
</dbReference>
<comment type="caution">
    <text evidence="2">The sequence shown here is derived from an EMBL/GenBank/DDBJ whole genome shotgun (WGS) entry which is preliminary data.</text>
</comment>
<dbReference type="RefSeq" id="XP_069200960.1">
    <property type="nucleotide sequence ID" value="XM_069348100.1"/>
</dbReference>
<evidence type="ECO:0000313" key="3">
    <source>
        <dbReference type="Proteomes" id="UP001562354"/>
    </source>
</evidence>
<dbReference type="Proteomes" id="UP001562354">
    <property type="component" value="Unassembled WGS sequence"/>
</dbReference>
<sequence length="492" mass="55494">MSMFHRVGRLRSGLRTIAATTQTRVETTSTSPTSFTLAQPLQRQHQARKMSTASNVQLSSADATSLCYSVPEHITPASAQRTSALLQQNHVDHDIFFNSSGFHNHIVHHLLTLYALGASPAQIQKQYAVNESYQRPAGKAKEGVVHEMSDASKFVGFLGKARYYSDFLRYFQQEIETKGWESVVDEVLFRRDQRAEAMLGRLFAGFLHPQIHLGFGVEFNQPAIIAESLAQTAVHEGWMKDLLISAEDAASSRSSEPSKSFVEIIDQIQATISLRDAADVDGNRIRDGIMRTDSKTMIDMMSQYKISSADELEERTAEMINTTAYFTAAAQNPPKLVKMDFFYMHSINASIFFSAFLKQNWLSDENKIRLLEWKVRNDAALYASRGCARLLLDEITDYKPKRPSGWAEIIDRVTEHEDDGHACKLIRALAHGEQVCKPFEHNKDSFRIKGDMWLKLGHMAIDSVESPPPRWVRSCGYASAWTEVQDRPSAHL</sequence>
<name>A0ABR3PF20_9PEZI</name>
<protein>
    <recommendedName>
        <fullName evidence="4">HypA-like protein</fullName>
    </recommendedName>
</protein>
<evidence type="ECO:0008006" key="4">
    <source>
        <dbReference type="Google" id="ProtNLM"/>
    </source>
</evidence>
<evidence type="ECO:0000313" key="2">
    <source>
        <dbReference type="EMBL" id="KAL1304685.1"/>
    </source>
</evidence>
<reference evidence="2 3" key="1">
    <citation type="submission" date="2024-07" db="EMBL/GenBank/DDBJ databases">
        <title>Draft sequence of the Neodothiora populina.</title>
        <authorList>
            <person name="Drown D.D."/>
            <person name="Schuette U.S."/>
            <person name="Buechlein A.B."/>
            <person name="Rusch D.R."/>
            <person name="Winton L.W."/>
            <person name="Adams G.A."/>
        </authorList>
    </citation>
    <scope>NUCLEOTIDE SEQUENCE [LARGE SCALE GENOMIC DNA]</scope>
    <source>
        <strain evidence="2 3">CPC 39397</strain>
    </source>
</reference>
<organism evidence="2 3">
    <name type="scientific">Neodothiora populina</name>
    <dbReference type="NCBI Taxonomy" id="2781224"/>
    <lineage>
        <taxon>Eukaryota</taxon>
        <taxon>Fungi</taxon>
        <taxon>Dikarya</taxon>
        <taxon>Ascomycota</taxon>
        <taxon>Pezizomycotina</taxon>
        <taxon>Dothideomycetes</taxon>
        <taxon>Dothideomycetidae</taxon>
        <taxon>Dothideales</taxon>
        <taxon>Dothioraceae</taxon>
        <taxon>Neodothiora</taxon>
    </lineage>
</organism>